<keyword evidence="5 10" id="KW-0808">Transferase</keyword>
<evidence type="ECO:0000256" key="9">
    <source>
        <dbReference type="SAM" id="Phobius"/>
    </source>
</evidence>
<dbReference type="InterPro" id="IPR017835">
    <property type="entry name" value="Hopen-assoc_HpnI"/>
</dbReference>
<evidence type="ECO:0000256" key="3">
    <source>
        <dbReference type="ARBA" id="ARBA00004991"/>
    </source>
</evidence>
<feature type="transmembrane region" description="Helical" evidence="9">
    <location>
        <begin position="330"/>
        <end position="347"/>
    </location>
</feature>
<evidence type="ECO:0000256" key="2">
    <source>
        <dbReference type="ARBA" id="ARBA00004760"/>
    </source>
</evidence>
<evidence type="ECO:0000256" key="8">
    <source>
        <dbReference type="ARBA" id="ARBA00023136"/>
    </source>
</evidence>
<evidence type="ECO:0000256" key="5">
    <source>
        <dbReference type="ARBA" id="ARBA00022679"/>
    </source>
</evidence>
<dbReference type="GO" id="GO:0008120">
    <property type="term" value="F:ceramide glucosyltransferase activity"/>
    <property type="evidence" value="ECO:0007669"/>
    <property type="project" value="TreeGrafter"/>
</dbReference>
<proteinExistence type="predicted"/>
<evidence type="ECO:0000313" key="10">
    <source>
        <dbReference type="EMBL" id="RNF68113.1"/>
    </source>
</evidence>
<accession>A0A3M8RIH0</accession>
<feature type="transmembrane region" description="Helical" evidence="9">
    <location>
        <begin position="15"/>
        <end position="38"/>
    </location>
</feature>
<evidence type="ECO:0000256" key="1">
    <source>
        <dbReference type="ARBA" id="ARBA00004141"/>
    </source>
</evidence>
<comment type="pathway">
    <text evidence="3">Sphingolipid metabolism.</text>
</comment>
<feature type="transmembrane region" description="Helical" evidence="9">
    <location>
        <begin position="359"/>
        <end position="378"/>
    </location>
</feature>
<dbReference type="NCBIfam" id="TIGR03472">
    <property type="entry name" value="HpnI"/>
    <property type="match status" value="1"/>
</dbReference>
<comment type="pathway">
    <text evidence="2">Lipid metabolism; sphingolipid metabolism.</text>
</comment>
<dbReference type="Gene3D" id="3.90.550.10">
    <property type="entry name" value="Spore Coat Polysaccharide Biosynthesis Protein SpsA, Chain A"/>
    <property type="match status" value="1"/>
</dbReference>
<dbReference type="GO" id="GO:0006679">
    <property type="term" value="P:glucosylceramide biosynthetic process"/>
    <property type="evidence" value="ECO:0007669"/>
    <property type="project" value="TreeGrafter"/>
</dbReference>
<dbReference type="CDD" id="cd02520">
    <property type="entry name" value="Glucosylceramide_synthase"/>
    <property type="match status" value="1"/>
</dbReference>
<dbReference type="PANTHER" id="PTHR12726:SF0">
    <property type="entry name" value="CERAMIDE GLUCOSYLTRANSFERASE"/>
    <property type="match status" value="1"/>
</dbReference>
<evidence type="ECO:0000256" key="4">
    <source>
        <dbReference type="ARBA" id="ARBA00022676"/>
    </source>
</evidence>
<dbReference type="InterPro" id="IPR029044">
    <property type="entry name" value="Nucleotide-diphossugar_trans"/>
</dbReference>
<evidence type="ECO:0000256" key="6">
    <source>
        <dbReference type="ARBA" id="ARBA00022692"/>
    </source>
</evidence>
<keyword evidence="7 9" id="KW-1133">Transmembrane helix</keyword>
<evidence type="ECO:0000256" key="7">
    <source>
        <dbReference type="ARBA" id="ARBA00022989"/>
    </source>
</evidence>
<protein>
    <submittedName>
        <fullName evidence="10">Glycosyltransferase</fullName>
    </submittedName>
</protein>
<keyword evidence="4" id="KW-0328">Glycosyltransferase</keyword>
<gene>
    <name evidence="10" type="ORF">EC580_03480</name>
</gene>
<dbReference type="Pfam" id="PF13506">
    <property type="entry name" value="Glyco_transf_21"/>
    <property type="match status" value="1"/>
</dbReference>
<reference evidence="10" key="1">
    <citation type="submission" date="2018-10" db="EMBL/GenBank/DDBJ databases">
        <title>Acidithiobacillus sulfuriphilus sp. nov.: an extremely acidophilic sulfur-oxidizing chemolithotroph isolated from a neutral pH environment.</title>
        <authorList>
            <person name="Falagan C."/>
            <person name="Moya-Beltran A."/>
            <person name="Quatrini R."/>
            <person name="Johnson D.B."/>
        </authorList>
    </citation>
    <scope>NUCLEOTIDE SEQUENCE [LARGE SCALE GENOMIC DNA]</scope>
    <source>
        <strain evidence="10">CJ-2</strain>
    </source>
</reference>
<keyword evidence="8 9" id="KW-0472">Membrane</keyword>
<dbReference type="OrthoDB" id="9814255at2"/>
<dbReference type="InterPro" id="IPR025993">
    <property type="entry name" value="Ceramide_glucosylTrfase"/>
</dbReference>
<comment type="subcellular location">
    <subcellularLocation>
        <location evidence="1">Membrane</location>
        <topology evidence="1">Multi-pass membrane protein</topology>
    </subcellularLocation>
</comment>
<dbReference type="SUPFAM" id="SSF53448">
    <property type="entry name" value="Nucleotide-diphospho-sugar transferases"/>
    <property type="match status" value="1"/>
</dbReference>
<organism evidence="10">
    <name type="scientific">Acidithiobacillus sulfuriphilus</name>
    <dbReference type="NCBI Taxonomy" id="1867749"/>
    <lineage>
        <taxon>Bacteria</taxon>
        <taxon>Pseudomonadati</taxon>
        <taxon>Pseudomonadota</taxon>
        <taxon>Acidithiobacillia</taxon>
        <taxon>Acidithiobacillales</taxon>
        <taxon>Acidithiobacillaceae</taxon>
        <taxon>Acidithiobacillus</taxon>
    </lineage>
</organism>
<dbReference type="PANTHER" id="PTHR12726">
    <property type="entry name" value="CERAMIDE GLUCOSYLTRANSFERASE"/>
    <property type="match status" value="1"/>
</dbReference>
<keyword evidence="6 9" id="KW-0812">Transmembrane</keyword>
<name>A0A3M8RIH0_9PROT</name>
<dbReference type="GO" id="GO:0016020">
    <property type="term" value="C:membrane"/>
    <property type="evidence" value="ECO:0007669"/>
    <property type="project" value="UniProtKB-SubCell"/>
</dbReference>
<sequence length="405" mass="44551">MVPGASLSVTALIPWWHWLLWFLCTAALAYLAFALWVLTRWRPRLVARDLSGQCSSSPPQEMDKSWPAVSLLKPLHGLEAGLYENLRSFCSQDYPSYEIVFGVQDPADPAIAVVERLRREYPDLPIALSISTVKVGSNPKVNNLAGILALCHYDYLVISDADIAVADDYLRTLLRPLQDDGVGVVTCLYRGIPVAGFWSRILAAQINESFLPSVLVAERLGPTIFCGGATMALRRSTLEGIGGWAALGAHLADDYQLGALSRAQGKRTVLSPYVVDTMVHEADCSAFYQHALRWSRTTRTVQPVGHTLAFISYPLPVVALLAPGAGQPGLMFLVVVLGLRLVYHYAILKKLRITNSEGVLNAFLADGMGLLIWFHALFARRIRWRGDRFAIDPKGRMGGHDGAQQ</sequence>
<comment type="caution">
    <text evidence="10">The sequence shown here is derived from an EMBL/GenBank/DDBJ whole genome shotgun (WGS) entry which is preliminary data.</text>
</comment>
<dbReference type="AlphaFoldDB" id="A0A3M8RIH0"/>
<dbReference type="EMBL" id="RIZI01000126">
    <property type="protein sequence ID" value="RNF68113.1"/>
    <property type="molecule type" value="Genomic_DNA"/>
</dbReference>